<evidence type="ECO:0000256" key="2">
    <source>
        <dbReference type="ARBA" id="ARBA00005992"/>
    </source>
</evidence>
<dbReference type="PANTHER" id="PTHR30582:SF24">
    <property type="entry name" value="L,D-TRANSPEPTIDASE ERFK_SRFK-RELATED"/>
    <property type="match status" value="1"/>
</dbReference>
<dbReference type="Gene3D" id="1.10.101.10">
    <property type="entry name" value="PGBD-like superfamily/PGBD"/>
    <property type="match status" value="1"/>
</dbReference>
<accession>A0ABW8T7V1</accession>
<evidence type="ECO:0000256" key="6">
    <source>
        <dbReference type="ARBA" id="ARBA00022960"/>
    </source>
</evidence>
<keyword evidence="6 9" id="KW-0133">Cell shape</keyword>
<keyword evidence="7 9" id="KW-0573">Peptidoglycan synthesis</keyword>
<evidence type="ECO:0000313" key="12">
    <source>
        <dbReference type="Proteomes" id="UP001623591"/>
    </source>
</evidence>
<dbReference type="InterPro" id="IPR036365">
    <property type="entry name" value="PGBD-like_sf"/>
</dbReference>
<organism evidence="11 12">
    <name type="scientific">Candidatus Clostridium stratigraminis</name>
    <dbReference type="NCBI Taxonomy" id="3381661"/>
    <lineage>
        <taxon>Bacteria</taxon>
        <taxon>Bacillati</taxon>
        <taxon>Bacillota</taxon>
        <taxon>Clostridia</taxon>
        <taxon>Eubacteriales</taxon>
        <taxon>Clostridiaceae</taxon>
        <taxon>Clostridium</taxon>
    </lineage>
</organism>
<name>A0ABW8T7V1_9CLOT</name>
<keyword evidence="3" id="KW-0328">Glycosyltransferase</keyword>
<reference evidence="11 12" key="1">
    <citation type="submission" date="2024-11" db="EMBL/GenBank/DDBJ databases">
        <authorList>
            <person name="Heng Y.C."/>
            <person name="Lim A.C.H."/>
            <person name="Lee J.K.Y."/>
            <person name="Kittelmann S."/>
        </authorList>
    </citation>
    <scope>NUCLEOTIDE SEQUENCE [LARGE SCALE GENOMIC DNA]</scope>
    <source>
        <strain evidence="11 12">WILCCON 0185</strain>
    </source>
</reference>
<dbReference type="InterPro" id="IPR005490">
    <property type="entry name" value="LD_TPept_cat_dom"/>
</dbReference>
<evidence type="ECO:0000256" key="3">
    <source>
        <dbReference type="ARBA" id="ARBA00022676"/>
    </source>
</evidence>
<protein>
    <submittedName>
        <fullName evidence="11">L,D-transpeptidase family protein</fullName>
    </submittedName>
</protein>
<evidence type="ECO:0000256" key="1">
    <source>
        <dbReference type="ARBA" id="ARBA00004752"/>
    </source>
</evidence>
<keyword evidence="4" id="KW-0808">Transferase</keyword>
<dbReference type="RefSeq" id="WP_406770283.1">
    <property type="nucleotide sequence ID" value="NZ_JBJHZZ010000009.1"/>
</dbReference>
<comment type="pathway">
    <text evidence="1 9">Cell wall biogenesis; peptidoglycan biosynthesis.</text>
</comment>
<dbReference type="SUPFAM" id="SSF47090">
    <property type="entry name" value="PGBD-like"/>
    <property type="match status" value="1"/>
</dbReference>
<dbReference type="EMBL" id="JBJHZZ010000009">
    <property type="protein sequence ID" value="MFL0247793.1"/>
    <property type="molecule type" value="Genomic_DNA"/>
</dbReference>
<feature type="active site" description="Nucleophile" evidence="9">
    <location>
        <position position="125"/>
    </location>
</feature>
<comment type="similarity">
    <text evidence="2">Belongs to the YkuD family.</text>
</comment>
<gene>
    <name evidence="11" type="ORF">ACJDUG_12510</name>
</gene>
<dbReference type="PROSITE" id="PS52029">
    <property type="entry name" value="LD_TPASE"/>
    <property type="match status" value="1"/>
</dbReference>
<comment type="caution">
    <text evidence="11">The sequence shown here is derived from an EMBL/GenBank/DDBJ whole genome shotgun (WGS) entry which is preliminary data.</text>
</comment>
<dbReference type="InterPro" id="IPR002477">
    <property type="entry name" value="Peptidoglycan-bd-like"/>
</dbReference>
<keyword evidence="5" id="KW-0378">Hydrolase</keyword>
<keyword evidence="12" id="KW-1185">Reference proteome</keyword>
<evidence type="ECO:0000313" key="11">
    <source>
        <dbReference type="EMBL" id="MFL0247793.1"/>
    </source>
</evidence>
<dbReference type="InterPro" id="IPR038063">
    <property type="entry name" value="Transpep_catalytic_dom"/>
</dbReference>
<dbReference type="PANTHER" id="PTHR30582">
    <property type="entry name" value="L,D-TRANSPEPTIDASE"/>
    <property type="match status" value="1"/>
</dbReference>
<dbReference type="SUPFAM" id="SSF141523">
    <property type="entry name" value="L,D-transpeptidase catalytic domain-like"/>
    <property type="match status" value="1"/>
</dbReference>
<dbReference type="Pfam" id="PF03734">
    <property type="entry name" value="YkuD"/>
    <property type="match status" value="1"/>
</dbReference>
<dbReference type="InterPro" id="IPR036366">
    <property type="entry name" value="PGBDSf"/>
</dbReference>
<evidence type="ECO:0000259" key="10">
    <source>
        <dbReference type="PROSITE" id="PS52029"/>
    </source>
</evidence>
<sequence length="230" mass="25943">MKTLKCILIFSFSLYILSFFPTLIEAETQIKSNEYKPKYNILIDLVDTKLYLIDTQKNLIVSSYTIAGGKPSTPSPIGTWTIVSKGKWSAGFGTRWMGLNVPWGRYGIHGTNKPLSIGGSVSLGCIRMLNKDVENLYERVGYGTPVVIYGGPYDMFINKFRYLEPGDTGADVYEVQRRLKDKGYYLGALDGKYGEAMKEKVIKFRKDNNLSTSHTVDYDFYTAIGILPFE</sequence>
<evidence type="ECO:0000256" key="8">
    <source>
        <dbReference type="ARBA" id="ARBA00023316"/>
    </source>
</evidence>
<dbReference type="InterPro" id="IPR050979">
    <property type="entry name" value="LD-transpeptidase"/>
</dbReference>
<evidence type="ECO:0000256" key="5">
    <source>
        <dbReference type="ARBA" id="ARBA00022801"/>
    </source>
</evidence>
<dbReference type="Proteomes" id="UP001623591">
    <property type="component" value="Unassembled WGS sequence"/>
</dbReference>
<evidence type="ECO:0000256" key="9">
    <source>
        <dbReference type="PROSITE-ProRule" id="PRU01373"/>
    </source>
</evidence>
<dbReference type="Gene3D" id="2.40.440.10">
    <property type="entry name" value="L,D-transpeptidase catalytic domain-like"/>
    <property type="match status" value="1"/>
</dbReference>
<keyword evidence="8 9" id="KW-0961">Cell wall biogenesis/degradation</keyword>
<proteinExistence type="inferred from homology"/>
<feature type="domain" description="L,D-TPase catalytic" evidence="10">
    <location>
        <begin position="39"/>
        <end position="149"/>
    </location>
</feature>
<feature type="active site" description="Proton donor/acceptor" evidence="9">
    <location>
        <position position="109"/>
    </location>
</feature>
<evidence type="ECO:0000256" key="4">
    <source>
        <dbReference type="ARBA" id="ARBA00022679"/>
    </source>
</evidence>
<dbReference type="Pfam" id="PF01471">
    <property type="entry name" value="PG_binding_1"/>
    <property type="match status" value="1"/>
</dbReference>
<dbReference type="CDD" id="cd16913">
    <property type="entry name" value="YkuD_like"/>
    <property type="match status" value="1"/>
</dbReference>
<evidence type="ECO:0000256" key="7">
    <source>
        <dbReference type="ARBA" id="ARBA00022984"/>
    </source>
</evidence>